<organism evidence="2 3">
    <name type="scientific">Cylindrotheca closterium</name>
    <dbReference type="NCBI Taxonomy" id="2856"/>
    <lineage>
        <taxon>Eukaryota</taxon>
        <taxon>Sar</taxon>
        <taxon>Stramenopiles</taxon>
        <taxon>Ochrophyta</taxon>
        <taxon>Bacillariophyta</taxon>
        <taxon>Bacillariophyceae</taxon>
        <taxon>Bacillariophycidae</taxon>
        <taxon>Bacillariales</taxon>
        <taxon>Bacillariaceae</taxon>
        <taxon>Cylindrotheca</taxon>
    </lineage>
</organism>
<reference evidence="2" key="1">
    <citation type="submission" date="2023-08" db="EMBL/GenBank/DDBJ databases">
        <authorList>
            <person name="Audoor S."/>
            <person name="Bilcke G."/>
        </authorList>
    </citation>
    <scope>NUCLEOTIDE SEQUENCE</scope>
</reference>
<dbReference type="Proteomes" id="UP001295423">
    <property type="component" value="Unassembled WGS sequence"/>
</dbReference>
<evidence type="ECO:0008006" key="4">
    <source>
        <dbReference type="Google" id="ProtNLM"/>
    </source>
</evidence>
<evidence type="ECO:0000313" key="2">
    <source>
        <dbReference type="EMBL" id="CAJ1957544.1"/>
    </source>
</evidence>
<evidence type="ECO:0000313" key="3">
    <source>
        <dbReference type="Proteomes" id="UP001295423"/>
    </source>
</evidence>
<sequence length="492" mass="56650">MPTPVLPSKSERRLKKQGAAIFPLQRLIIIILVVLTIGSFVYFNVRIILNQNYDTGTSVLAPLEDSLGDEKNAVTNADITNRILQQPPTSPPTEPIPDVLLSVPFYVYEDFAWINGTIDKHLISNRNLHHSFNGTNRFKHGDDYFFLLASLNHPMRTRNIHEARLFFVPTLLNHYDYYVEYLKWELCVNDRCDMELIDYTREQLEKSTAFQLYPEKHLVVRSHFVSPQLDRQKKYRKVPGYDAFFKETLTKMSVVTFEAKEFSIDPRHATQAKQHYHFPSYYVGSPCLGIDGSTTSNRSLDVALIAAMKDEFHSRQLICDWLAKRSPAIQSVCGKGNRCPTLTQTKFGFHVAGDTFGSQRLMDLIMCGAVPIFTDASQYAILGDWIDWDQLSYFLPVYDSSTINNSTGLPLDDNDLEVNFMQRFEAILHDNVGYEQRRQAVVQHIPLFDYNTIYPFDTFMYLFQAKVYPETRRTTSKWPALVLPPAVNTHKP</sequence>
<dbReference type="EMBL" id="CAKOGP040001947">
    <property type="protein sequence ID" value="CAJ1957544.1"/>
    <property type="molecule type" value="Genomic_DNA"/>
</dbReference>
<evidence type="ECO:0000256" key="1">
    <source>
        <dbReference type="SAM" id="Phobius"/>
    </source>
</evidence>
<feature type="transmembrane region" description="Helical" evidence="1">
    <location>
        <begin position="21"/>
        <end position="43"/>
    </location>
</feature>
<protein>
    <recommendedName>
        <fullName evidence="4">Exostosin GT47 domain-containing protein</fullName>
    </recommendedName>
</protein>
<keyword evidence="3" id="KW-1185">Reference proteome</keyword>
<name>A0AAD2JK87_9STRA</name>
<keyword evidence="1" id="KW-1133">Transmembrane helix</keyword>
<proteinExistence type="predicted"/>
<accession>A0AAD2JK87</accession>
<dbReference type="AlphaFoldDB" id="A0AAD2JK87"/>
<keyword evidence="1" id="KW-0472">Membrane</keyword>
<gene>
    <name evidence="2" type="ORF">CYCCA115_LOCUS16764</name>
</gene>
<keyword evidence="1" id="KW-0812">Transmembrane</keyword>
<comment type="caution">
    <text evidence="2">The sequence shown here is derived from an EMBL/GenBank/DDBJ whole genome shotgun (WGS) entry which is preliminary data.</text>
</comment>